<sequence>MDRRRIDRKKTCPLLLRVFWKEEQEISPESLKNRGNELEQDEVRLYTWKDATFREIADMLKEHIPGTRRKNAELNFYFIRPNLEGGLERKDIGTVNTIKRGEVDFMTLNQLRFVTGDYLGLTIKYTWNNLKDLYSV</sequence>
<accession>A0AAU9JB89</accession>
<dbReference type="PANTHER" id="PTHR13082:SF0">
    <property type="entry name" value="HISTONE DEACETYLASE COMPLEX SUBUNIT SAP18"/>
    <property type="match status" value="1"/>
</dbReference>
<comment type="caution">
    <text evidence="2">The sequence shown here is derived from an EMBL/GenBank/DDBJ whole genome shotgun (WGS) entry which is preliminary data.</text>
</comment>
<dbReference type="Pfam" id="PF06487">
    <property type="entry name" value="SAP18"/>
    <property type="match status" value="1"/>
</dbReference>
<evidence type="ECO:0000313" key="2">
    <source>
        <dbReference type="EMBL" id="CAG9325404.1"/>
    </source>
</evidence>
<dbReference type="InterPro" id="IPR042534">
    <property type="entry name" value="SAP18_sf"/>
</dbReference>
<organism evidence="2 3">
    <name type="scientific">Blepharisma stoltei</name>
    <dbReference type="NCBI Taxonomy" id="1481888"/>
    <lineage>
        <taxon>Eukaryota</taxon>
        <taxon>Sar</taxon>
        <taxon>Alveolata</taxon>
        <taxon>Ciliophora</taxon>
        <taxon>Postciliodesmatophora</taxon>
        <taxon>Heterotrichea</taxon>
        <taxon>Heterotrichida</taxon>
        <taxon>Blepharismidae</taxon>
        <taxon>Blepharisma</taxon>
    </lineage>
</organism>
<proteinExistence type="inferred from homology"/>
<name>A0AAU9JB89_9CILI</name>
<keyword evidence="3" id="KW-1185">Reference proteome</keyword>
<dbReference type="GO" id="GO:0003714">
    <property type="term" value="F:transcription corepressor activity"/>
    <property type="evidence" value="ECO:0007669"/>
    <property type="project" value="TreeGrafter"/>
</dbReference>
<dbReference type="PANTHER" id="PTHR13082">
    <property type="entry name" value="SAP18"/>
    <property type="match status" value="1"/>
</dbReference>
<dbReference type="EMBL" id="CAJZBQ010000038">
    <property type="protein sequence ID" value="CAG9325404.1"/>
    <property type="molecule type" value="Genomic_DNA"/>
</dbReference>
<dbReference type="Gene3D" id="3.10.20.550">
    <property type="entry name" value="ASAP complex, SAP18 subunit"/>
    <property type="match status" value="1"/>
</dbReference>
<gene>
    <name evidence="2" type="ORF">BSTOLATCC_MIC38660</name>
</gene>
<evidence type="ECO:0008006" key="4">
    <source>
        <dbReference type="Google" id="ProtNLM"/>
    </source>
</evidence>
<dbReference type="InterPro" id="IPR010516">
    <property type="entry name" value="SAP18"/>
</dbReference>
<comment type="similarity">
    <text evidence="1">Belongs to the SAP18 family.</text>
</comment>
<dbReference type="GO" id="GO:0005634">
    <property type="term" value="C:nucleus"/>
    <property type="evidence" value="ECO:0007669"/>
    <property type="project" value="TreeGrafter"/>
</dbReference>
<reference evidence="2" key="1">
    <citation type="submission" date="2021-09" db="EMBL/GenBank/DDBJ databases">
        <authorList>
            <consortium name="AG Swart"/>
            <person name="Singh M."/>
            <person name="Singh A."/>
            <person name="Seah K."/>
            <person name="Emmerich C."/>
        </authorList>
    </citation>
    <scope>NUCLEOTIDE SEQUENCE</scope>
    <source>
        <strain evidence="2">ATCC30299</strain>
    </source>
</reference>
<protein>
    <recommendedName>
        <fullName evidence="4">Histone deacetylase complex subunit SAP18</fullName>
    </recommendedName>
</protein>
<evidence type="ECO:0000256" key="1">
    <source>
        <dbReference type="ARBA" id="ARBA00009143"/>
    </source>
</evidence>
<dbReference type="Proteomes" id="UP001162131">
    <property type="component" value="Unassembled WGS sequence"/>
</dbReference>
<evidence type="ECO:0000313" key="3">
    <source>
        <dbReference type="Proteomes" id="UP001162131"/>
    </source>
</evidence>
<dbReference type="AlphaFoldDB" id="A0AAU9JB89"/>